<sequence>MGKYIIWATLTLFCVSSFGAWNNDLPADTSTWNNAAGEIRDNWNALEVVFGVDLTGAGVGRAYYQAAAPTTKPDGSTALSADDNGSLWVDSDVSRFDGGILVQASSTFSAILRGQESIFSSYVDASYFVATSTTATSTFAGGL</sequence>
<organism evidence="1">
    <name type="scientific">marine sediment metagenome</name>
    <dbReference type="NCBI Taxonomy" id="412755"/>
    <lineage>
        <taxon>unclassified sequences</taxon>
        <taxon>metagenomes</taxon>
        <taxon>ecological metagenomes</taxon>
    </lineage>
</organism>
<protein>
    <submittedName>
        <fullName evidence="1">Uncharacterized protein</fullName>
    </submittedName>
</protein>
<feature type="non-terminal residue" evidence="1">
    <location>
        <position position="143"/>
    </location>
</feature>
<dbReference type="AlphaFoldDB" id="A0A0F8YWT6"/>
<comment type="caution">
    <text evidence="1">The sequence shown here is derived from an EMBL/GenBank/DDBJ whole genome shotgun (WGS) entry which is preliminary data.</text>
</comment>
<dbReference type="EMBL" id="LAZR01067004">
    <property type="protein sequence ID" value="KKK52466.1"/>
    <property type="molecule type" value="Genomic_DNA"/>
</dbReference>
<name>A0A0F8YWT6_9ZZZZ</name>
<proteinExistence type="predicted"/>
<accession>A0A0F8YWT6</accession>
<evidence type="ECO:0000313" key="1">
    <source>
        <dbReference type="EMBL" id="KKK52466.1"/>
    </source>
</evidence>
<gene>
    <name evidence="1" type="ORF">LCGC14_3104650</name>
</gene>
<reference evidence="1" key="1">
    <citation type="journal article" date="2015" name="Nature">
        <title>Complex archaea that bridge the gap between prokaryotes and eukaryotes.</title>
        <authorList>
            <person name="Spang A."/>
            <person name="Saw J.H."/>
            <person name="Jorgensen S.L."/>
            <person name="Zaremba-Niedzwiedzka K."/>
            <person name="Martijn J."/>
            <person name="Lind A.E."/>
            <person name="van Eijk R."/>
            <person name="Schleper C."/>
            <person name="Guy L."/>
            <person name="Ettema T.J."/>
        </authorList>
    </citation>
    <scope>NUCLEOTIDE SEQUENCE</scope>
</reference>